<evidence type="ECO:0000256" key="2">
    <source>
        <dbReference type="SAM" id="Phobius"/>
    </source>
</evidence>
<feature type="region of interest" description="Disordered" evidence="1">
    <location>
        <begin position="561"/>
        <end position="587"/>
    </location>
</feature>
<dbReference type="HOGENOM" id="CLU_026556_1_0_0"/>
<keyword evidence="2" id="KW-0812">Transmembrane</keyword>
<dbReference type="Pfam" id="PF09972">
    <property type="entry name" value="DUF2207"/>
    <property type="match status" value="1"/>
</dbReference>
<keyword evidence="2" id="KW-1133">Transmembrane helix</keyword>
<dbReference type="eggNOG" id="COG4907">
    <property type="taxonomic scope" value="Bacteria"/>
</dbReference>
<organism evidence="5 6">
    <name type="scientific">Pseudothermotoga lettingae (strain ATCC BAA-301 / DSM 14385 / NBRC 107922 / TMO)</name>
    <name type="common">Thermotoga lettingae</name>
    <dbReference type="NCBI Taxonomy" id="416591"/>
    <lineage>
        <taxon>Bacteria</taxon>
        <taxon>Thermotogati</taxon>
        <taxon>Thermotogota</taxon>
        <taxon>Thermotogae</taxon>
        <taxon>Thermotogales</taxon>
        <taxon>Thermotogaceae</taxon>
        <taxon>Pseudothermotoga</taxon>
    </lineage>
</organism>
<evidence type="ECO:0000256" key="1">
    <source>
        <dbReference type="SAM" id="MobiDB-lite"/>
    </source>
</evidence>
<dbReference type="InterPro" id="IPR048389">
    <property type="entry name" value="YciQ-like_C"/>
</dbReference>
<dbReference type="OrthoDB" id="46834at2"/>
<feature type="transmembrane region" description="Helical" evidence="2">
    <location>
        <begin position="407"/>
        <end position="427"/>
    </location>
</feature>
<keyword evidence="2" id="KW-0472">Membrane</keyword>
<evidence type="ECO:0000313" key="6">
    <source>
        <dbReference type="Proteomes" id="UP000002016"/>
    </source>
</evidence>
<protein>
    <submittedName>
        <fullName evidence="5">Membrane protein-like protein</fullName>
    </submittedName>
</protein>
<gene>
    <name evidence="5" type="ordered locus">Tlet_0812</name>
</gene>
<feature type="domain" description="DUF2207" evidence="3">
    <location>
        <begin position="33"/>
        <end position="214"/>
    </location>
</feature>
<sequence precursor="true">MKRAVITGIIFAVVLSVFLMMANYSGAIFELPERTYSIEVHENGYADITETVTYKMKKPFRYVTYAIDLPAPMKIRNFKIDILQGPPVLGGISYDKKTENSISTKILFSRSMEDYIPVTDNRIIKVAFKYTVENILIEGSDFTQLFIKYVGHGTVVRTKVLNVQVSFPLNFGEPLIYHHPWGLQFKSKEIASNLYKFEFRNIPKDCFVEGRFVFPGLSQTGTDYFMKNLTLKDVKDLEALYSRRVFLYVSGSITYVLLVLLIPIFIYRKLGRENPVAYDAEYERELPYKDLPELVNSVVKTICSLPGDDAIAAAVLDSVKKGDIQFVEDGNHQITGLRILNPNSNRKTLFDAFRIFETDGVIDFKNVKKGLKNQRKAQDFLKKINQWRAEIKKNVDERKYLDSKGNVIAKTFATIFGVIIPLLSIVFLNRYYEPGFEIVNSYVSLLMILTSGIGLVIIAMRKDVFSRWSSEGLIYYLRWKNFEKFLRDFSLLSTYPPQSLAIWDDYIIYATTLGIAREVIDNLKKLYPEPPATPVARTAYINPVIIHEISSFRTIAASTVSSSSRGSGGSHGSGIGGGAGGSRVGAG</sequence>
<evidence type="ECO:0000313" key="5">
    <source>
        <dbReference type="EMBL" id="ABV33378.1"/>
    </source>
</evidence>
<feature type="domain" description="Predicted membrane protein YciQ-like C-terminal" evidence="4">
    <location>
        <begin position="279"/>
        <end position="523"/>
    </location>
</feature>
<accession>A8F5E4</accession>
<dbReference type="AlphaFoldDB" id="A8F5E4"/>
<reference evidence="5 6" key="1">
    <citation type="submission" date="2007-08" db="EMBL/GenBank/DDBJ databases">
        <title>Complete sequence of Thermotoga lettingae TMO.</title>
        <authorList>
            <consortium name="US DOE Joint Genome Institute"/>
            <person name="Copeland A."/>
            <person name="Lucas S."/>
            <person name="Lapidus A."/>
            <person name="Barry K."/>
            <person name="Glavina del Rio T."/>
            <person name="Dalin E."/>
            <person name="Tice H."/>
            <person name="Pitluck S."/>
            <person name="Foster B."/>
            <person name="Bruce D."/>
            <person name="Schmutz J."/>
            <person name="Larimer F."/>
            <person name="Land M."/>
            <person name="Hauser L."/>
            <person name="Kyrpides N."/>
            <person name="Mikhailova N."/>
            <person name="Nelson K."/>
            <person name="Gogarten J.P."/>
            <person name="Noll K."/>
            <person name="Richardson P."/>
        </authorList>
    </citation>
    <scope>NUCLEOTIDE SEQUENCE [LARGE SCALE GENOMIC DNA]</scope>
    <source>
        <strain evidence="6">ATCC BAA-301 / DSM 14385 / NBRC 107922 / TMO</strain>
    </source>
</reference>
<proteinExistence type="predicted"/>
<feature type="compositionally biased region" description="Gly residues" evidence="1">
    <location>
        <begin position="566"/>
        <end position="587"/>
    </location>
</feature>
<evidence type="ECO:0000259" key="3">
    <source>
        <dbReference type="Pfam" id="PF09972"/>
    </source>
</evidence>
<name>A8F5E4_PSELT</name>
<feature type="transmembrane region" description="Helical" evidence="2">
    <location>
        <begin position="439"/>
        <end position="460"/>
    </location>
</feature>
<dbReference type="RefSeq" id="WP_012002859.1">
    <property type="nucleotide sequence ID" value="NC_009828.1"/>
</dbReference>
<dbReference type="EMBL" id="CP000812">
    <property type="protein sequence ID" value="ABV33378.1"/>
    <property type="molecule type" value="Genomic_DNA"/>
</dbReference>
<reference evidence="5 6" key="2">
    <citation type="journal article" date="2009" name="Proc. Natl. Acad. Sci. U.S.A.">
        <title>On the chimeric nature, thermophilic origin, and phylogenetic placement of the Thermotogales.</title>
        <authorList>
            <person name="Zhaxybayeva O."/>
            <person name="Swithers K.S."/>
            <person name="Lapierre P."/>
            <person name="Fournier G.P."/>
            <person name="Bickhart D.M."/>
            <person name="DeBoy R.T."/>
            <person name="Nelson K.E."/>
            <person name="Nesbo C.L."/>
            <person name="Doolittle W.F."/>
            <person name="Gogarten J.P."/>
            <person name="Noll K.M."/>
        </authorList>
    </citation>
    <scope>NUCLEOTIDE SEQUENCE [LARGE SCALE GENOMIC DNA]</scope>
    <source>
        <strain evidence="6">ATCC BAA-301 / DSM 14385 / NBRC 107922 / TMO</strain>
    </source>
</reference>
<evidence type="ECO:0000259" key="4">
    <source>
        <dbReference type="Pfam" id="PF20990"/>
    </source>
</evidence>
<dbReference type="InterPro" id="IPR018702">
    <property type="entry name" value="DUF2207"/>
</dbReference>
<dbReference type="KEGG" id="tle:Tlet_0812"/>
<feature type="transmembrane region" description="Helical" evidence="2">
    <location>
        <begin position="245"/>
        <end position="267"/>
    </location>
</feature>
<dbReference type="Proteomes" id="UP000002016">
    <property type="component" value="Chromosome"/>
</dbReference>
<dbReference type="STRING" id="416591.Tlet_0812"/>
<dbReference type="Pfam" id="PF20990">
    <property type="entry name" value="DUF2207_C"/>
    <property type="match status" value="1"/>
</dbReference>
<keyword evidence="6" id="KW-1185">Reference proteome</keyword>